<keyword evidence="3" id="KW-0235">DNA replication</keyword>
<feature type="region of interest" description="Disordered" evidence="10">
    <location>
        <begin position="150"/>
        <end position="169"/>
    </location>
</feature>
<comment type="subunit">
    <text evidence="2">Heterotetramer of subunits RFC2, RFC3, RFC4 and RFC5 that can form a complex with RFC1.</text>
</comment>
<protein>
    <submittedName>
        <fullName evidence="12">G8244 protein</fullName>
    </submittedName>
</protein>
<evidence type="ECO:0000256" key="9">
    <source>
        <dbReference type="ARBA" id="ARBA00043975"/>
    </source>
</evidence>
<evidence type="ECO:0000256" key="3">
    <source>
        <dbReference type="ARBA" id="ARBA00022705"/>
    </source>
</evidence>
<feature type="compositionally biased region" description="Low complexity" evidence="10">
    <location>
        <begin position="16"/>
        <end position="70"/>
    </location>
</feature>
<evidence type="ECO:0000256" key="7">
    <source>
        <dbReference type="ARBA" id="ARBA00023242"/>
    </source>
</evidence>
<feature type="compositionally biased region" description="Acidic residues" evidence="10">
    <location>
        <begin position="336"/>
        <end position="345"/>
    </location>
</feature>
<name>A0ABP1FZW7_9CHLO</name>
<comment type="subcellular location">
    <subcellularLocation>
        <location evidence="1">Nucleus</location>
    </subcellularLocation>
</comment>
<sequence length="844" mass="90354">MDIDELIDLQWDLSDAAPKSSGTSGTGGSAAEASAAPAASARPGPLHSAAGNRPAARPGPLHSAAGNRPAARPRPGPFRSAADADGPCISVTGADGARVYCSTQASSSGREHSARFVSHRGQLTRDSINILMEQVEKAAFERALLAGEPSQRSAAGSASDAGQHQDGEHLWVDKYSPRSFLELLGDEEINREVVRWLKQWDRCVFGDIKGHPHGPGGARGRGRAKTGKQALDSRPEERIMLICGAPGLGKTTLAHVVARHCGYRPLEINASDDRTATTLVSRINDAVQMQAVIGAARPNCVIIDEIDGAAGGAEGRSAISALLKLLSAGSRSRDEAENESPDSADAEPSGSRQNRKGGSGSKPLMRPLIAICNDLYAPALRPLRAVAKVVHFKKPSVDRICSRLKHICGAEGITVNRQALIMLCDKTEQDLRSCLNTLQFLAKRKKLICSTDLTGLQCGQKDISKSAFQMWQQLFLDKGTAAAAGSSSGGKALDAQRYDAVADFGDHELVASGLHENFHSARYLDTHMARTASILGHLADGDCLTARMQRRSDYALLKFAPAHTLSIRAIVAGPSRTLIEWPRAHGDAHRRSVIQKALLHSWLMDVTPAVYTAMNPGVAVQEVLPTLLTVVGQHVRPVAPHLFTLAERAIMQRMTELLLDHGASLALTGQDAVPVEGMPDITLLSPPGIKRECKALPLTVRQMVVQQVQLEAIKRRETLLGPAHEGPVAMDTEEEAAPALDASASQPAEQGSRRPVSAEKTFLLTVAQRAKEAAAAGAKKGGGKQKLSWLDTLRHKSEQSKQRRKPEATPSQIAGGHVAPAVRYKFHEGYTNAVKRPLKIRDLL</sequence>
<evidence type="ECO:0000256" key="5">
    <source>
        <dbReference type="ARBA" id="ARBA00022840"/>
    </source>
</evidence>
<keyword evidence="7" id="KW-0539">Nucleus</keyword>
<feature type="region of interest" description="Disordered" evidence="10">
    <location>
        <begin position="330"/>
        <end position="361"/>
    </location>
</feature>
<accession>A0ABP1FZW7</accession>
<evidence type="ECO:0000256" key="6">
    <source>
        <dbReference type="ARBA" id="ARBA00023125"/>
    </source>
</evidence>
<evidence type="ECO:0000313" key="13">
    <source>
        <dbReference type="Proteomes" id="UP001497392"/>
    </source>
</evidence>
<evidence type="ECO:0000256" key="4">
    <source>
        <dbReference type="ARBA" id="ARBA00022741"/>
    </source>
</evidence>
<feature type="domain" description="AAA+ ATPase" evidence="11">
    <location>
        <begin position="236"/>
        <end position="396"/>
    </location>
</feature>
<evidence type="ECO:0000313" key="12">
    <source>
        <dbReference type="EMBL" id="CAL5225428.1"/>
    </source>
</evidence>
<dbReference type="InterPro" id="IPR053016">
    <property type="entry name" value="CTF18-RFC_complex"/>
</dbReference>
<dbReference type="InterPro" id="IPR027417">
    <property type="entry name" value="P-loop_NTPase"/>
</dbReference>
<dbReference type="CDD" id="cd18140">
    <property type="entry name" value="HLD_clamp_RFC"/>
    <property type="match status" value="1"/>
</dbReference>
<dbReference type="CDD" id="cd00009">
    <property type="entry name" value="AAA"/>
    <property type="match status" value="1"/>
</dbReference>
<keyword evidence="4" id="KW-0547">Nucleotide-binding</keyword>
<dbReference type="Proteomes" id="UP001497392">
    <property type="component" value="Unassembled WGS sequence"/>
</dbReference>
<evidence type="ECO:0000256" key="1">
    <source>
        <dbReference type="ARBA" id="ARBA00004123"/>
    </source>
</evidence>
<evidence type="ECO:0000256" key="10">
    <source>
        <dbReference type="SAM" id="MobiDB-lite"/>
    </source>
</evidence>
<dbReference type="InterPro" id="IPR003593">
    <property type="entry name" value="AAA+_ATPase"/>
</dbReference>
<comment type="similarity">
    <text evidence="9">Belongs to the activator 1 small subunits family. CTF18 subfamily.</text>
</comment>
<keyword evidence="8" id="KW-0131">Cell cycle</keyword>
<feature type="region of interest" description="Disordered" evidence="10">
    <location>
        <begin position="1"/>
        <end position="85"/>
    </location>
</feature>
<evidence type="ECO:0000259" key="11">
    <source>
        <dbReference type="SMART" id="SM00382"/>
    </source>
</evidence>
<gene>
    <name evidence="12" type="primary">g8244</name>
    <name evidence="12" type="ORF">VP750_LOCUS7087</name>
</gene>
<dbReference type="PANTHER" id="PTHR46765:SF1">
    <property type="entry name" value="P-LOOP CONTAINING NUCLEOSIDE TRIPHOSPHATE HYDROLASES SUPERFAMILY PROTEIN"/>
    <property type="match status" value="1"/>
</dbReference>
<feature type="region of interest" description="Disordered" evidence="10">
    <location>
        <begin position="211"/>
        <end position="231"/>
    </location>
</feature>
<dbReference type="Gene3D" id="1.10.8.60">
    <property type="match status" value="1"/>
</dbReference>
<dbReference type="Pfam" id="PF00004">
    <property type="entry name" value="AAA"/>
    <property type="match status" value="1"/>
</dbReference>
<dbReference type="InterPro" id="IPR047854">
    <property type="entry name" value="RFC_lid"/>
</dbReference>
<keyword evidence="6" id="KW-0238">DNA-binding</keyword>
<dbReference type="InterPro" id="IPR003959">
    <property type="entry name" value="ATPase_AAA_core"/>
</dbReference>
<keyword evidence="5" id="KW-0067">ATP-binding</keyword>
<organism evidence="12 13">
    <name type="scientific">Coccomyxa viridis</name>
    <dbReference type="NCBI Taxonomy" id="1274662"/>
    <lineage>
        <taxon>Eukaryota</taxon>
        <taxon>Viridiplantae</taxon>
        <taxon>Chlorophyta</taxon>
        <taxon>core chlorophytes</taxon>
        <taxon>Trebouxiophyceae</taxon>
        <taxon>Trebouxiophyceae incertae sedis</taxon>
        <taxon>Coccomyxaceae</taxon>
        <taxon>Coccomyxa</taxon>
    </lineage>
</organism>
<dbReference type="PANTHER" id="PTHR46765">
    <property type="entry name" value="P-LOOP CONTAINING NUCLEOSIDE TRIPHOSPHATE HYDROLASES SUPERFAMILY PROTEIN"/>
    <property type="match status" value="1"/>
</dbReference>
<evidence type="ECO:0000256" key="8">
    <source>
        <dbReference type="ARBA" id="ARBA00023306"/>
    </source>
</evidence>
<dbReference type="SUPFAM" id="SSF52540">
    <property type="entry name" value="P-loop containing nucleoside triphosphate hydrolases"/>
    <property type="match status" value="1"/>
</dbReference>
<keyword evidence="13" id="KW-1185">Reference proteome</keyword>
<feature type="compositionally biased region" description="Polar residues" evidence="10">
    <location>
        <begin position="150"/>
        <end position="162"/>
    </location>
</feature>
<feature type="compositionally biased region" description="Basic and acidic residues" evidence="10">
    <location>
        <begin position="792"/>
        <end position="807"/>
    </location>
</feature>
<reference evidence="12 13" key="1">
    <citation type="submission" date="2024-06" db="EMBL/GenBank/DDBJ databases">
        <authorList>
            <person name="Kraege A."/>
            <person name="Thomma B."/>
        </authorList>
    </citation>
    <scope>NUCLEOTIDE SEQUENCE [LARGE SCALE GENOMIC DNA]</scope>
</reference>
<feature type="region of interest" description="Disordered" evidence="10">
    <location>
        <begin position="775"/>
        <end position="817"/>
    </location>
</feature>
<evidence type="ECO:0000256" key="2">
    <source>
        <dbReference type="ARBA" id="ARBA00011480"/>
    </source>
</evidence>
<comment type="caution">
    <text evidence="12">The sequence shown here is derived from an EMBL/GenBank/DDBJ whole genome shotgun (WGS) entry which is preliminary data.</text>
</comment>
<dbReference type="EMBL" id="CAXHTA020000012">
    <property type="protein sequence ID" value="CAL5225428.1"/>
    <property type="molecule type" value="Genomic_DNA"/>
</dbReference>
<proteinExistence type="inferred from homology"/>
<feature type="region of interest" description="Disordered" evidence="10">
    <location>
        <begin position="733"/>
        <end position="756"/>
    </location>
</feature>
<dbReference type="Gene3D" id="3.40.50.300">
    <property type="entry name" value="P-loop containing nucleotide triphosphate hydrolases"/>
    <property type="match status" value="1"/>
</dbReference>
<dbReference type="SMART" id="SM00382">
    <property type="entry name" value="AAA"/>
    <property type="match status" value="1"/>
</dbReference>